<dbReference type="Pfam" id="PF13489">
    <property type="entry name" value="Methyltransf_23"/>
    <property type="match status" value="1"/>
</dbReference>
<gene>
    <name evidence="1" type="ORF">D9756_001516</name>
</gene>
<evidence type="ECO:0008006" key="3">
    <source>
        <dbReference type="Google" id="ProtNLM"/>
    </source>
</evidence>
<evidence type="ECO:0000313" key="1">
    <source>
        <dbReference type="EMBL" id="KAF5357821.1"/>
    </source>
</evidence>
<protein>
    <recommendedName>
        <fullName evidence="3">S-adenosyl-L-methionine-dependent methyltransferase</fullName>
    </recommendedName>
</protein>
<dbReference type="PANTHER" id="PTHR43591:SF24">
    <property type="entry name" value="2-METHOXY-6-POLYPRENYL-1,4-BENZOQUINOL METHYLASE, MITOCHONDRIAL"/>
    <property type="match status" value="1"/>
</dbReference>
<evidence type="ECO:0000313" key="2">
    <source>
        <dbReference type="Proteomes" id="UP000559027"/>
    </source>
</evidence>
<proteinExistence type="predicted"/>
<dbReference type="AlphaFoldDB" id="A0A8H5G3P9"/>
<reference evidence="1 2" key="1">
    <citation type="journal article" date="2020" name="ISME J.">
        <title>Uncovering the hidden diversity of litter-decomposition mechanisms in mushroom-forming fungi.</title>
        <authorList>
            <person name="Floudas D."/>
            <person name="Bentzer J."/>
            <person name="Ahren D."/>
            <person name="Johansson T."/>
            <person name="Persson P."/>
            <person name="Tunlid A."/>
        </authorList>
    </citation>
    <scope>NUCLEOTIDE SEQUENCE [LARGE SCALE GENOMIC DNA]</scope>
    <source>
        <strain evidence="1 2">CBS 146.42</strain>
    </source>
</reference>
<accession>A0A8H5G3P9</accession>
<dbReference type="InterPro" id="IPR029063">
    <property type="entry name" value="SAM-dependent_MTases_sf"/>
</dbReference>
<dbReference type="GO" id="GO:0008168">
    <property type="term" value="F:methyltransferase activity"/>
    <property type="evidence" value="ECO:0007669"/>
    <property type="project" value="TreeGrafter"/>
</dbReference>
<dbReference type="PANTHER" id="PTHR43591">
    <property type="entry name" value="METHYLTRANSFERASE"/>
    <property type="match status" value="1"/>
</dbReference>
<dbReference type="Gene3D" id="3.40.50.150">
    <property type="entry name" value="Vaccinia Virus protein VP39"/>
    <property type="match status" value="1"/>
</dbReference>
<dbReference type="CDD" id="cd02440">
    <property type="entry name" value="AdoMet_MTases"/>
    <property type="match status" value="1"/>
</dbReference>
<dbReference type="Proteomes" id="UP000559027">
    <property type="component" value="Unassembled WGS sequence"/>
</dbReference>
<dbReference type="SUPFAM" id="SSF53335">
    <property type="entry name" value="S-adenosyl-L-methionine-dependent methyltransferases"/>
    <property type="match status" value="1"/>
</dbReference>
<sequence length="413" mass="45384">MSQGGSPPYAYVGEDDSGYFRVVHGRKLNAFNPFYLLPADEDEVKRSELHHRLLQFVFRGHSYIGPVKEALQFGQQRRILDLGTGGGSWAIAMADEFPRVEVIGIDLAPIQPRYCNAQSIAFEPSSPPSACGPHNGAVELHHFLDRFELCDLDQMPIPYPDNHFDFIHARSVHIGIRDYPRFLKEIARLLRPGGLVLLIEPSLHPVFSNTAAPVAAPQRHATSPAFAIAPQPRASVSPGLGANPIMVQTAPVSVVPMPAAVGVGSSGSSSSSPSITRDEQRGWITFWETYRNCLRSQRIDTSVPERLPELLSATGQFEKIVVQDGNIPVGFWPQGNVSICLSPHRPALPNSRFHFTASLHFSISAFSNGRFFDGVASAKFPAPRRLIYAKCRRKSSDRRSIAMDGLRLAPSCA</sequence>
<keyword evidence="2" id="KW-1185">Reference proteome</keyword>
<organism evidence="1 2">
    <name type="scientific">Leucocoprinus leucothites</name>
    <dbReference type="NCBI Taxonomy" id="201217"/>
    <lineage>
        <taxon>Eukaryota</taxon>
        <taxon>Fungi</taxon>
        <taxon>Dikarya</taxon>
        <taxon>Basidiomycota</taxon>
        <taxon>Agaricomycotina</taxon>
        <taxon>Agaricomycetes</taxon>
        <taxon>Agaricomycetidae</taxon>
        <taxon>Agaricales</taxon>
        <taxon>Agaricineae</taxon>
        <taxon>Agaricaceae</taxon>
        <taxon>Leucocoprinus</taxon>
    </lineage>
</organism>
<comment type="caution">
    <text evidence="1">The sequence shown here is derived from an EMBL/GenBank/DDBJ whole genome shotgun (WGS) entry which is preliminary data.</text>
</comment>
<dbReference type="OrthoDB" id="2013972at2759"/>
<dbReference type="EMBL" id="JAACJO010000005">
    <property type="protein sequence ID" value="KAF5357821.1"/>
    <property type="molecule type" value="Genomic_DNA"/>
</dbReference>
<name>A0A8H5G3P9_9AGAR</name>